<keyword evidence="3" id="KW-0472">Membrane</keyword>
<feature type="compositionally biased region" description="Basic and acidic residues" evidence="2">
    <location>
        <begin position="180"/>
        <end position="195"/>
    </location>
</feature>
<feature type="transmembrane region" description="Helical" evidence="3">
    <location>
        <begin position="254"/>
        <end position="277"/>
    </location>
</feature>
<dbReference type="AlphaFoldDB" id="A0ABD1CV73"/>
<accession>A0ABD1CV73</accession>
<dbReference type="InterPro" id="IPR007062">
    <property type="entry name" value="PPI-2"/>
</dbReference>
<evidence type="ECO:0000313" key="4">
    <source>
        <dbReference type="EMBL" id="KAL1380335.1"/>
    </source>
</evidence>
<evidence type="ECO:0000313" key="5">
    <source>
        <dbReference type="Proteomes" id="UP001562425"/>
    </source>
</evidence>
<evidence type="ECO:0000256" key="1">
    <source>
        <dbReference type="ARBA" id="ARBA00005472"/>
    </source>
</evidence>
<reference evidence="4 5" key="1">
    <citation type="submission" date="2024-05" db="EMBL/GenBank/DDBJ databases">
        <title>Culex pipiens pipiens assembly and annotation.</title>
        <authorList>
            <person name="Alout H."/>
            <person name="Durand T."/>
        </authorList>
    </citation>
    <scope>NUCLEOTIDE SEQUENCE [LARGE SCALE GENOMIC DNA]</scope>
    <source>
        <strain evidence="4">HA-2024</strain>
        <tissue evidence="4">Whole body</tissue>
    </source>
</reference>
<organism evidence="4 5">
    <name type="scientific">Culex pipiens pipiens</name>
    <name type="common">Northern house mosquito</name>
    <dbReference type="NCBI Taxonomy" id="38569"/>
    <lineage>
        <taxon>Eukaryota</taxon>
        <taxon>Metazoa</taxon>
        <taxon>Ecdysozoa</taxon>
        <taxon>Arthropoda</taxon>
        <taxon>Hexapoda</taxon>
        <taxon>Insecta</taxon>
        <taxon>Pterygota</taxon>
        <taxon>Neoptera</taxon>
        <taxon>Endopterygota</taxon>
        <taxon>Diptera</taxon>
        <taxon>Nematocera</taxon>
        <taxon>Culicoidea</taxon>
        <taxon>Culicidae</taxon>
        <taxon>Culicinae</taxon>
        <taxon>Culicini</taxon>
        <taxon>Culex</taxon>
        <taxon>Culex</taxon>
    </lineage>
</organism>
<feature type="region of interest" description="Disordered" evidence="2">
    <location>
        <begin position="153"/>
        <end position="218"/>
    </location>
</feature>
<feature type="region of interest" description="Disordered" evidence="2">
    <location>
        <begin position="1"/>
        <end position="50"/>
    </location>
</feature>
<comment type="caution">
    <text evidence="4">The sequence shown here is derived from an EMBL/GenBank/DDBJ whole genome shotgun (WGS) entry which is preliminary data.</text>
</comment>
<dbReference type="Pfam" id="PF04979">
    <property type="entry name" value="IPP-2"/>
    <property type="match status" value="1"/>
</dbReference>
<keyword evidence="3" id="KW-1133">Transmembrane helix</keyword>
<comment type="similarity">
    <text evidence="1">Belongs to the protein phosphatase inhibitor 2 family.</text>
</comment>
<evidence type="ECO:0008006" key="6">
    <source>
        <dbReference type="Google" id="ProtNLM"/>
    </source>
</evidence>
<feature type="compositionally biased region" description="Polar residues" evidence="2">
    <location>
        <begin position="196"/>
        <end position="207"/>
    </location>
</feature>
<gene>
    <name evidence="4" type="ORF">pipiens_014277</name>
</gene>
<evidence type="ECO:0000256" key="3">
    <source>
        <dbReference type="SAM" id="Phobius"/>
    </source>
</evidence>
<protein>
    <recommendedName>
        <fullName evidence="6">Inhibitor-2</fullName>
    </recommendedName>
</protein>
<dbReference type="Gene3D" id="6.10.250.1050">
    <property type="match status" value="1"/>
</dbReference>
<sequence>MSLNTDSPDAKKPCKGILKSSSSFDKRDSAVSVAASASHRKSAKFDELNVLQTYHPPDKDYGHMKVDEPKTPYNYVEEGDVDQLDAELLAEKLRVAANSRSDSVSEEEEPSSEEEQEELTEEERKRRGEFERRRKAHYNEFEAVKLARKLIEEEDEDDGEDGGGGVDKDSSKNSSGDQPQKMEVEDVDEVDRKNGQDQAATSSQQPAAVSPEMSLEREPSVVRDRFEVVVVDCSSHRGSIHEDTRSIRVTRRSVYIYIGITLIILTVLFTLLVVFVFPF</sequence>
<proteinExistence type="inferred from homology"/>
<dbReference type="Proteomes" id="UP001562425">
    <property type="component" value="Unassembled WGS sequence"/>
</dbReference>
<feature type="compositionally biased region" description="Acidic residues" evidence="2">
    <location>
        <begin position="104"/>
        <end position="121"/>
    </location>
</feature>
<evidence type="ECO:0000256" key="2">
    <source>
        <dbReference type="SAM" id="MobiDB-lite"/>
    </source>
</evidence>
<dbReference type="EMBL" id="JBEHCU010009192">
    <property type="protein sequence ID" value="KAL1380335.1"/>
    <property type="molecule type" value="Genomic_DNA"/>
</dbReference>
<name>A0ABD1CV73_CULPP</name>
<dbReference type="PANTHER" id="PTHR12398">
    <property type="entry name" value="PROTEIN PHOSPHATASE INHIBITOR"/>
    <property type="match status" value="1"/>
</dbReference>
<feature type="compositionally biased region" description="Basic and acidic residues" evidence="2">
    <location>
        <begin position="122"/>
        <end position="134"/>
    </location>
</feature>
<keyword evidence="5" id="KW-1185">Reference proteome</keyword>
<keyword evidence="3" id="KW-0812">Transmembrane</keyword>
<feature type="region of interest" description="Disordered" evidence="2">
    <location>
        <begin position="96"/>
        <end position="134"/>
    </location>
</feature>
<dbReference type="PANTHER" id="PTHR12398:SF20">
    <property type="entry name" value="PROTEIN PHOSPHATASE 1 REGULATORY INHIBITOR SUBUNIT 2"/>
    <property type="match status" value="1"/>
</dbReference>